<evidence type="ECO:0000256" key="2">
    <source>
        <dbReference type="ARBA" id="ARBA00012787"/>
    </source>
</evidence>
<comment type="similarity">
    <text evidence="1">Belongs to the pseudouridine synthase Pus10 family.</text>
</comment>
<dbReference type="SUPFAM" id="SSF55120">
    <property type="entry name" value="Pseudouridine synthase"/>
    <property type="match status" value="1"/>
</dbReference>
<proteinExistence type="inferred from homology"/>
<evidence type="ECO:0000256" key="3">
    <source>
        <dbReference type="ARBA" id="ARBA00022694"/>
    </source>
</evidence>
<keyword evidence="3" id="KW-0819">tRNA processing</keyword>
<name>A0A0L0HL98_SPIPD</name>
<dbReference type="GO" id="GO:0160148">
    <property type="term" value="F:tRNA pseudouridine(55) synthase activity"/>
    <property type="evidence" value="ECO:0007669"/>
    <property type="project" value="UniProtKB-EC"/>
</dbReference>
<dbReference type="InParanoid" id="A0A0L0HL98"/>
<keyword evidence="8" id="KW-1185">Reference proteome</keyword>
<dbReference type="Pfam" id="PF21237">
    <property type="entry name" value="Pus10_N_euk"/>
    <property type="match status" value="1"/>
</dbReference>
<dbReference type="OMA" id="LVISCQR"/>
<gene>
    <name evidence="7" type="ORF">SPPG_03692</name>
</gene>
<dbReference type="InterPro" id="IPR020103">
    <property type="entry name" value="PsdUridine_synth_cat_dom_sf"/>
</dbReference>
<dbReference type="Proteomes" id="UP000053201">
    <property type="component" value="Unassembled WGS sequence"/>
</dbReference>
<evidence type="ECO:0000256" key="1">
    <source>
        <dbReference type="ARBA" id="ARBA00009652"/>
    </source>
</evidence>
<dbReference type="Gene3D" id="3.30.70.2510">
    <property type="match status" value="1"/>
</dbReference>
<evidence type="ECO:0000313" key="7">
    <source>
        <dbReference type="EMBL" id="KND01902.1"/>
    </source>
</evidence>
<dbReference type="AlphaFoldDB" id="A0A0L0HL98"/>
<feature type="domain" description="Pus10-like C-terminal" evidence="6">
    <location>
        <begin position="333"/>
        <end position="570"/>
    </location>
</feature>
<dbReference type="FunFam" id="3.30.70.2510:FF:000001">
    <property type="entry name" value="tRNA pseudouridine synthase Pus10"/>
    <property type="match status" value="1"/>
</dbReference>
<dbReference type="PANTHER" id="PTHR21568:SF0">
    <property type="entry name" value="TRNA PSEUDOURIDINE SYNTHASE PUS10"/>
    <property type="match status" value="1"/>
</dbReference>
<dbReference type="eggNOG" id="KOG2364">
    <property type="taxonomic scope" value="Eukaryota"/>
</dbReference>
<dbReference type="PANTHER" id="PTHR21568">
    <property type="entry name" value="TRNA PSEUDOURIDINE SYNTHASE PUS10"/>
    <property type="match status" value="1"/>
</dbReference>
<dbReference type="InterPro" id="IPR048741">
    <property type="entry name" value="Pus10-like_C"/>
</dbReference>
<evidence type="ECO:0000256" key="4">
    <source>
        <dbReference type="ARBA" id="ARBA00023235"/>
    </source>
</evidence>
<protein>
    <recommendedName>
        <fullName evidence="2">tRNA pseudouridine(55) synthase</fullName>
        <ecNumber evidence="2">5.4.99.25</ecNumber>
    </recommendedName>
</protein>
<dbReference type="RefSeq" id="XP_016609941.1">
    <property type="nucleotide sequence ID" value="XM_016751948.1"/>
</dbReference>
<accession>A0A0L0HL98</accession>
<sequence length="586" mass="65069">MTYLAKLATALTAKRLLDHVTVTLPHPPPVAEQLTTILLGAHCCPRCVLRFLGVRDRNVHANLLALTREWSGLPFGGQHVNGETQAEEVGVEGEAESEDGVEAKRLKLEIEDGKTVGVPNPTSPANPVMQTALPMPSNDSAPQRTCSACLGLLQCDHHDLAGKAFKLFQSEGYSLGSNNKTFLLSMRLPPQLAIRQRSFVLLVEKEMGADMIDGSVSVEVKEILKYLISDAFAETSSITYDPESPFSLTVHYDHPQTKKEYEFMTKIPEADFKIKTSRQKGQILVHGTSFEKIAKSVDKLSYTHFADAAMCPPPIVTKPPRLVELGLQHAPIYVAGRYLKLQRHISNSPWEIGGKRMTEHSVEELIANKVDAFFRNDGHKFYSSGREDADVLMLGRGRPYYLELVNPRRVEASETELKALQDTINKEANGMVLSRDMQIVPREETKILKDAANTKSKSYSTLVKLASPVTAEALDKVSKIRDLAIKQQNPTRVPRRADLMRDKVIESLRVYPAAPTTVSPTDEVRVDLRTSAGTYVKEFVHGDNGRTNPNLASLLGVEWAKVLELDVLEVHLDWPKQIDSEIAPLI</sequence>
<evidence type="ECO:0000313" key="8">
    <source>
        <dbReference type="Proteomes" id="UP000053201"/>
    </source>
</evidence>
<dbReference type="OrthoDB" id="271937at2759"/>
<keyword evidence="4" id="KW-0413">Isomerase</keyword>
<dbReference type="Gene3D" id="3.30.70.3190">
    <property type="match status" value="1"/>
</dbReference>
<dbReference type="InterPro" id="IPR048742">
    <property type="entry name" value="Pus10_N_euk"/>
</dbReference>
<dbReference type="EC" id="5.4.99.25" evidence="2"/>
<dbReference type="Pfam" id="PF21238">
    <property type="entry name" value="Pus10_C"/>
    <property type="match status" value="1"/>
</dbReference>
<dbReference type="EMBL" id="KQ257454">
    <property type="protein sequence ID" value="KND01902.1"/>
    <property type="molecule type" value="Genomic_DNA"/>
</dbReference>
<dbReference type="VEuPathDB" id="FungiDB:SPPG_03692"/>
<dbReference type="GO" id="GO:0003723">
    <property type="term" value="F:RNA binding"/>
    <property type="evidence" value="ECO:0007669"/>
    <property type="project" value="InterPro"/>
</dbReference>
<feature type="domain" description="Pus10 N-terminal eukaryotes" evidence="5">
    <location>
        <begin position="146"/>
        <end position="316"/>
    </location>
</feature>
<organism evidence="7 8">
    <name type="scientific">Spizellomyces punctatus (strain DAOM BR117)</name>
    <dbReference type="NCBI Taxonomy" id="645134"/>
    <lineage>
        <taxon>Eukaryota</taxon>
        <taxon>Fungi</taxon>
        <taxon>Fungi incertae sedis</taxon>
        <taxon>Chytridiomycota</taxon>
        <taxon>Chytridiomycota incertae sedis</taxon>
        <taxon>Chytridiomycetes</taxon>
        <taxon>Spizellomycetales</taxon>
        <taxon>Spizellomycetaceae</taxon>
        <taxon>Spizellomyces</taxon>
    </lineage>
</organism>
<dbReference type="STRING" id="645134.A0A0L0HL98"/>
<dbReference type="GeneID" id="27687191"/>
<dbReference type="GO" id="GO:0031119">
    <property type="term" value="P:tRNA pseudouridine synthesis"/>
    <property type="evidence" value="ECO:0007669"/>
    <property type="project" value="TreeGrafter"/>
</dbReference>
<dbReference type="Gene3D" id="1.10.10.2050">
    <property type="match status" value="1"/>
</dbReference>
<evidence type="ECO:0000259" key="5">
    <source>
        <dbReference type="Pfam" id="PF21237"/>
    </source>
</evidence>
<reference evidence="7 8" key="1">
    <citation type="submission" date="2009-08" db="EMBL/GenBank/DDBJ databases">
        <title>The Genome Sequence of Spizellomyces punctatus strain DAOM BR117.</title>
        <authorList>
            <consortium name="The Broad Institute Genome Sequencing Platform"/>
            <person name="Russ C."/>
            <person name="Cuomo C."/>
            <person name="Shea T."/>
            <person name="Young S.K."/>
            <person name="Zeng Q."/>
            <person name="Koehrsen M."/>
            <person name="Haas B."/>
            <person name="Borodovsky M."/>
            <person name="Guigo R."/>
            <person name="Alvarado L."/>
            <person name="Berlin A."/>
            <person name="Bochicchio J."/>
            <person name="Borenstein D."/>
            <person name="Chapman S."/>
            <person name="Chen Z."/>
            <person name="Engels R."/>
            <person name="Freedman E."/>
            <person name="Gellesch M."/>
            <person name="Goldberg J."/>
            <person name="Griggs A."/>
            <person name="Gujja S."/>
            <person name="Heiman D."/>
            <person name="Hepburn T."/>
            <person name="Howarth C."/>
            <person name="Jen D."/>
            <person name="Larson L."/>
            <person name="Lewis B."/>
            <person name="Mehta T."/>
            <person name="Park D."/>
            <person name="Pearson M."/>
            <person name="Roberts A."/>
            <person name="Saif S."/>
            <person name="Shenoy N."/>
            <person name="Sisk P."/>
            <person name="Stolte C."/>
            <person name="Sykes S."/>
            <person name="Thomson T."/>
            <person name="Walk T."/>
            <person name="White J."/>
            <person name="Yandava C."/>
            <person name="Burger G."/>
            <person name="Gray M.W."/>
            <person name="Holland P.W.H."/>
            <person name="King N."/>
            <person name="Lang F.B.F."/>
            <person name="Roger A.J."/>
            <person name="Ruiz-Trillo I."/>
            <person name="Lander E."/>
            <person name="Nusbaum C."/>
        </authorList>
    </citation>
    <scope>NUCLEOTIDE SEQUENCE [LARGE SCALE GENOMIC DNA]</scope>
    <source>
        <strain evidence="7 8">DAOM BR117</strain>
    </source>
</reference>
<evidence type="ECO:0000259" key="6">
    <source>
        <dbReference type="Pfam" id="PF21238"/>
    </source>
</evidence>
<dbReference type="InterPro" id="IPR039894">
    <property type="entry name" value="Pus10-like"/>
</dbReference>